<accession>A0ABW9XGI4</accession>
<feature type="transmembrane region" description="Helical" evidence="1">
    <location>
        <begin position="6"/>
        <end position="25"/>
    </location>
</feature>
<feature type="transmembrane region" description="Helical" evidence="1">
    <location>
        <begin position="32"/>
        <end position="55"/>
    </location>
</feature>
<reference evidence="3" key="1">
    <citation type="submission" date="2020-01" db="EMBL/GenBank/DDBJ databases">
        <title>Sphingomonas sp. strain CSW-10.</title>
        <authorList>
            <person name="Chen W.-M."/>
        </authorList>
    </citation>
    <scope>NUCLEOTIDE SEQUENCE [LARGE SCALE GENOMIC DNA]</scope>
    <source>
        <strain evidence="3">FSY-8</strain>
    </source>
</reference>
<sequence>MALGVLIVIGAVVGGLFGLINPWRLYRRRTHVLFGVIGAVVAGAMAGGSLMLGGLTQTQMIVAALGALGLSLIVVLAMAVAPSRQDQG</sequence>
<keyword evidence="1" id="KW-0472">Membrane</keyword>
<organism evidence="2 3">
    <name type="scientific">Novosphingobium ovatum</name>
    <dbReference type="NCBI Taxonomy" id="1908523"/>
    <lineage>
        <taxon>Bacteria</taxon>
        <taxon>Pseudomonadati</taxon>
        <taxon>Pseudomonadota</taxon>
        <taxon>Alphaproteobacteria</taxon>
        <taxon>Sphingomonadales</taxon>
        <taxon>Sphingomonadaceae</taxon>
        <taxon>Novosphingobium</taxon>
    </lineage>
</organism>
<evidence type="ECO:0000313" key="2">
    <source>
        <dbReference type="EMBL" id="NBC37621.1"/>
    </source>
</evidence>
<keyword evidence="1" id="KW-1133">Transmembrane helix</keyword>
<evidence type="ECO:0000313" key="3">
    <source>
        <dbReference type="Proteomes" id="UP000753724"/>
    </source>
</evidence>
<protein>
    <recommendedName>
        <fullName evidence="4">GlsB/YeaQ/YmgE family stress response membrane protein</fullName>
    </recommendedName>
</protein>
<keyword evidence="1" id="KW-0812">Transmembrane</keyword>
<dbReference type="Proteomes" id="UP000753724">
    <property type="component" value="Unassembled WGS sequence"/>
</dbReference>
<evidence type="ECO:0000256" key="1">
    <source>
        <dbReference type="SAM" id="Phobius"/>
    </source>
</evidence>
<evidence type="ECO:0008006" key="4">
    <source>
        <dbReference type="Google" id="ProtNLM"/>
    </source>
</evidence>
<gene>
    <name evidence="2" type="ORF">GTZ99_13785</name>
</gene>
<name>A0ABW9XGI4_9SPHN</name>
<dbReference type="RefSeq" id="WP_161719814.1">
    <property type="nucleotide sequence ID" value="NZ_JAAAPO010000005.1"/>
</dbReference>
<keyword evidence="3" id="KW-1185">Reference proteome</keyword>
<dbReference type="EMBL" id="JAAAPO010000005">
    <property type="protein sequence ID" value="NBC37621.1"/>
    <property type="molecule type" value="Genomic_DNA"/>
</dbReference>
<comment type="caution">
    <text evidence="2">The sequence shown here is derived from an EMBL/GenBank/DDBJ whole genome shotgun (WGS) entry which is preliminary data.</text>
</comment>
<feature type="transmembrane region" description="Helical" evidence="1">
    <location>
        <begin position="61"/>
        <end position="81"/>
    </location>
</feature>
<proteinExistence type="predicted"/>